<dbReference type="CDD" id="cd05374">
    <property type="entry name" value="17beta-HSD-like_SDR_c"/>
    <property type="match status" value="1"/>
</dbReference>
<dbReference type="PROSITE" id="PS00061">
    <property type="entry name" value="ADH_SHORT"/>
    <property type="match status" value="1"/>
</dbReference>
<evidence type="ECO:0000256" key="1">
    <source>
        <dbReference type="RuleBase" id="RU000363"/>
    </source>
</evidence>
<dbReference type="FunFam" id="3.40.50.720:FF:001286">
    <property type="entry name" value="Uncharacterized oxidoreductase C162.03"/>
    <property type="match status" value="1"/>
</dbReference>
<sequence>MEPINKDRVFLVSGTSTGLGLSIVKKLLDNNYKVAAFTRSKLIVENEIKKYYENNNEKNIDFKSSLLAVEVDITNQESVDLGVKETINKFGHFDVVINNAGYGQWGNIEETNDKEARSIFDVNYFAILNIIRSTLPHLRTQKSGLVLNVSSILGHAPKGGFSSYVASKYAVTGLTLSLQQELAPFNISVVLLSPGGFRTDITNKDKFKLIENPILEYYPNSTPQQSLDAFSDYINGSKGSPDKFANAILKLDEIHQQGKPLPSNIFFGSDAIEGGNHFLKSLIDEANQWKELGLSTDL</sequence>
<dbReference type="AlphaFoldDB" id="A0AAN7TSY7"/>
<dbReference type="EMBL" id="JAVFKY010000006">
    <property type="protein sequence ID" value="KAK5574663.1"/>
    <property type="molecule type" value="Genomic_DNA"/>
</dbReference>
<dbReference type="InterPro" id="IPR051911">
    <property type="entry name" value="SDR_oxidoreductase"/>
</dbReference>
<dbReference type="InterPro" id="IPR020904">
    <property type="entry name" value="Sc_DH/Rdtase_CS"/>
</dbReference>
<evidence type="ECO:0000313" key="2">
    <source>
        <dbReference type="EMBL" id="KAK5574663.1"/>
    </source>
</evidence>
<dbReference type="Proteomes" id="UP001344447">
    <property type="component" value="Unassembled WGS sequence"/>
</dbReference>
<dbReference type="InterPro" id="IPR002347">
    <property type="entry name" value="SDR_fam"/>
</dbReference>
<organism evidence="2 3">
    <name type="scientific">Dictyostelium firmibasis</name>
    <dbReference type="NCBI Taxonomy" id="79012"/>
    <lineage>
        <taxon>Eukaryota</taxon>
        <taxon>Amoebozoa</taxon>
        <taxon>Evosea</taxon>
        <taxon>Eumycetozoa</taxon>
        <taxon>Dictyostelia</taxon>
        <taxon>Dictyosteliales</taxon>
        <taxon>Dictyosteliaceae</taxon>
        <taxon>Dictyostelium</taxon>
    </lineage>
</organism>
<evidence type="ECO:0000313" key="3">
    <source>
        <dbReference type="Proteomes" id="UP001344447"/>
    </source>
</evidence>
<accession>A0AAN7TSY7</accession>
<proteinExistence type="inferred from homology"/>
<dbReference type="PRINTS" id="PR00080">
    <property type="entry name" value="SDRFAMILY"/>
</dbReference>
<dbReference type="InterPro" id="IPR036291">
    <property type="entry name" value="NAD(P)-bd_dom_sf"/>
</dbReference>
<dbReference type="PANTHER" id="PTHR43976">
    <property type="entry name" value="SHORT CHAIN DEHYDROGENASE"/>
    <property type="match status" value="1"/>
</dbReference>
<protein>
    <submittedName>
        <fullName evidence="2">Uncharacterized protein</fullName>
    </submittedName>
</protein>
<comment type="similarity">
    <text evidence="1">Belongs to the short-chain dehydrogenases/reductases (SDR) family.</text>
</comment>
<keyword evidence="3" id="KW-1185">Reference proteome</keyword>
<dbReference type="PANTHER" id="PTHR43976:SF5">
    <property type="entry name" value="GLUCOSE_RIBITOL DEHYDROGENASE FAMILY PROTEIN-RELATED"/>
    <property type="match status" value="1"/>
</dbReference>
<dbReference type="Gene3D" id="3.40.50.720">
    <property type="entry name" value="NAD(P)-binding Rossmann-like Domain"/>
    <property type="match status" value="1"/>
</dbReference>
<reference evidence="2 3" key="1">
    <citation type="submission" date="2023-11" db="EMBL/GenBank/DDBJ databases">
        <title>Dfirmibasis_genome.</title>
        <authorList>
            <person name="Edelbroek B."/>
            <person name="Kjellin J."/>
            <person name="Jerlstrom-Hultqvist J."/>
            <person name="Soderbom F."/>
        </authorList>
    </citation>
    <scope>NUCLEOTIDE SEQUENCE [LARGE SCALE GENOMIC DNA]</scope>
    <source>
        <strain evidence="2 3">TNS-C-14</strain>
    </source>
</reference>
<gene>
    <name evidence="2" type="ORF">RB653_009916</name>
</gene>
<dbReference type="Pfam" id="PF00106">
    <property type="entry name" value="adh_short"/>
    <property type="match status" value="1"/>
</dbReference>
<name>A0AAN7TSY7_9MYCE</name>
<comment type="caution">
    <text evidence="2">The sequence shown here is derived from an EMBL/GenBank/DDBJ whole genome shotgun (WGS) entry which is preliminary data.</text>
</comment>
<dbReference type="PRINTS" id="PR00081">
    <property type="entry name" value="GDHRDH"/>
</dbReference>
<dbReference type="SUPFAM" id="SSF51735">
    <property type="entry name" value="NAD(P)-binding Rossmann-fold domains"/>
    <property type="match status" value="1"/>
</dbReference>